<gene>
    <name evidence="3" type="ORF">SCNU_10826</name>
</gene>
<dbReference type="SUPFAM" id="SSF52038">
    <property type="entry name" value="Barstar-related"/>
    <property type="match status" value="1"/>
</dbReference>
<dbReference type="STRING" id="644548.SCNU_10826"/>
<dbReference type="OrthoDB" id="5184890at2"/>
<keyword evidence="4" id="KW-1185">Reference proteome</keyword>
<dbReference type="AlphaFoldDB" id="F1YJT5"/>
<dbReference type="Pfam" id="PF01337">
    <property type="entry name" value="Barstar"/>
    <property type="match status" value="1"/>
</dbReference>
<dbReference type="RefSeq" id="WP_009679387.1">
    <property type="nucleotide sequence ID" value="NZ_AEUD01000008.1"/>
</dbReference>
<name>F1YJT5_9ACTN</name>
<evidence type="ECO:0000259" key="2">
    <source>
        <dbReference type="Pfam" id="PF01337"/>
    </source>
</evidence>
<proteinExistence type="inferred from homology"/>
<dbReference type="EMBL" id="AEUD01000008">
    <property type="protein sequence ID" value="EGD55017.1"/>
    <property type="molecule type" value="Genomic_DNA"/>
</dbReference>
<feature type="domain" description="Barstar (barnase inhibitor)" evidence="2">
    <location>
        <begin position="33"/>
        <end position="133"/>
    </location>
</feature>
<organism evidence="3 4">
    <name type="scientific">Gordonia neofelifaecis NRRL B-59395</name>
    <dbReference type="NCBI Taxonomy" id="644548"/>
    <lineage>
        <taxon>Bacteria</taxon>
        <taxon>Bacillati</taxon>
        <taxon>Actinomycetota</taxon>
        <taxon>Actinomycetes</taxon>
        <taxon>Mycobacteriales</taxon>
        <taxon>Gordoniaceae</taxon>
        <taxon>Gordonia</taxon>
    </lineage>
</organism>
<evidence type="ECO:0000313" key="3">
    <source>
        <dbReference type="EMBL" id="EGD55017.1"/>
    </source>
</evidence>
<accession>F1YJT5</accession>
<dbReference type="InterPro" id="IPR000468">
    <property type="entry name" value="Barstar"/>
</dbReference>
<comment type="similarity">
    <text evidence="1">Belongs to the barstar family.</text>
</comment>
<protein>
    <recommendedName>
        <fullName evidence="2">Barstar (barnase inhibitor) domain-containing protein</fullName>
    </recommendedName>
</protein>
<sequence>MTAIVPAELLSGPGPAAALAVGDVSAARTGAVVRRLSGARMRTLDGLYDAFARAWSFPDHFGRNKDAFDDCLGDLPLGLRTAIGAPATGYLTVITDAEQLLSDASDDDFEWFATSPEHWRERSLRSGRGFGLVLSADDDTAPSVAARWEAAGDPLIRLRQD</sequence>
<dbReference type="InterPro" id="IPR035905">
    <property type="entry name" value="Barstar-like_sf"/>
</dbReference>
<evidence type="ECO:0000313" key="4">
    <source>
        <dbReference type="Proteomes" id="UP000035065"/>
    </source>
</evidence>
<evidence type="ECO:0000256" key="1">
    <source>
        <dbReference type="ARBA" id="ARBA00006845"/>
    </source>
</evidence>
<dbReference type="Gene3D" id="3.30.370.10">
    <property type="entry name" value="Barstar-like"/>
    <property type="match status" value="1"/>
</dbReference>
<dbReference type="Proteomes" id="UP000035065">
    <property type="component" value="Unassembled WGS sequence"/>
</dbReference>
<reference evidence="3 4" key="1">
    <citation type="journal article" date="2011" name="J. Bacteriol.">
        <title>Draft Genome Sequence of Gordonia neofelifaecis NRRL B-59395, a Cholesterol-Degrading Actinomycete.</title>
        <authorList>
            <person name="Ge F."/>
            <person name="Li W."/>
            <person name="Chen G."/>
            <person name="Liu Y."/>
            <person name="Zhang G."/>
            <person name="Yong B."/>
            <person name="Wang Q."/>
            <person name="Wang N."/>
            <person name="Huang Z."/>
            <person name="Li W."/>
            <person name="Wang J."/>
            <person name="Wu C."/>
            <person name="Xie Q."/>
            <person name="Liu G."/>
        </authorList>
    </citation>
    <scope>NUCLEOTIDE SEQUENCE [LARGE SCALE GENOMIC DNA]</scope>
    <source>
        <strain evidence="3 4">NRRL B-59395</strain>
    </source>
</reference>
<dbReference type="eggNOG" id="COG2732">
    <property type="taxonomic scope" value="Bacteria"/>
</dbReference>
<comment type="caution">
    <text evidence="3">The sequence shown here is derived from an EMBL/GenBank/DDBJ whole genome shotgun (WGS) entry which is preliminary data.</text>
</comment>